<dbReference type="Proteomes" id="UP001236585">
    <property type="component" value="Chromosome"/>
</dbReference>
<dbReference type="PANTHER" id="PTHR34846:SF5">
    <property type="entry name" value="CARBOXYMUCONOLACTONE DECARBOXYLASE-LIKE DOMAIN-CONTAINING PROTEIN"/>
    <property type="match status" value="1"/>
</dbReference>
<dbReference type="PANTHER" id="PTHR34846">
    <property type="entry name" value="4-CARBOXYMUCONOLACTONE DECARBOXYLASE FAMILY PROTEIN (AFU_ORTHOLOGUE AFUA_6G11590)"/>
    <property type="match status" value="1"/>
</dbReference>
<proteinExistence type="predicted"/>
<dbReference type="InterPro" id="IPR029032">
    <property type="entry name" value="AhpD-like"/>
</dbReference>
<evidence type="ECO:0000313" key="1">
    <source>
        <dbReference type="EMBL" id="WIM88040.1"/>
    </source>
</evidence>
<sequence length="136" mass="15375">MSRIPMVVVDEQPEPIRDFMRRRGTPDIYRVLANAPAVFAGWAQLVDELVDSPTFSDRMRQLVAGRVAHEADPADLTTDERLLLDVVTELCTTHRLRDESFTAAHELLGDERLTELLMLVSYYFGLTLVSDAVDAR</sequence>
<name>A0ABY8VWM1_9MYCO</name>
<gene>
    <name evidence="1" type="ORF">PT015_00445</name>
</gene>
<reference evidence="1 2" key="1">
    <citation type="journal article" date="2023" name="Microbiol. Resour. Announc.">
        <title>Complete Genome Sequence of Mycobacterium wuenschmanii, a novel Nontuberculous Mycobacterium Isolated from a captive population of Amazon Milk Frogs.</title>
        <authorList>
            <person name="Hicks J."/>
            <person name="Zeineldin M."/>
            <person name="Ward H."/>
            <person name="Wuenschmann A."/>
            <person name="Camp P."/>
            <person name="Farrell D."/>
            <person name="Lehman K."/>
            <person name="Thacker T."/>
            <person name="Cuthbert E."/>
        </authorList>
    </citation>
    <scope>NUCLEOTIDE SEQUENCE [LARGE SCALE GENOMIC DNA]</scope>
    <source>
        <strain evidence="1 2">Wuenschmanii</strain>
    </source>
</reference>
<evidence type="ECO:0000313" key="2">
    <source>
        <dbReference type="Proteomes" id="UP001236585"/>
    </source>
</evidence>
<accession>A0ABY8VWM1</accession>
<dbReference type="RefSeq" id="WP_285188034.1">
    <property type="nucleotide sequence ID" value="NZ_CP126981.1"/>
</dbReference>
<keyword evidence="2" id="KW-1185">Reference proteome</keyword>
<organism evidence="1 2">
    <name type="scientific">Candidatus Mycobacterium wuenschmannii</name>
    <dbReference type="NCBI Taxonomy" id="3027808"/>
    <lineage>
        <taxon>Bacteria</taxon>
        <taxon>Bacillati</taxon>
        <taxon>Actinomycetota</taxon>
        <taxon>Actinomycetes</taxon>
        <taxon>Mycobacteriales</taxon>
        <taxon>Mycobacteriaceae</taxon>
        <taxon>Mycobacterium</taxon>
    </lineage>
</organism>
<dbReference type="EMBL" id="CP126981">
    <property type="protein sequence ID" value="WIM88040.1"/>
    <property type="molecule type" value="Genomic_DNA"/>
</dbReference>
<dbReference type="SUPFAM" id="SSF69118">
    <property type="entry name" value="AhpD-like"/>
    <property type="match status" value="1"/>
</dbReference>
<protein>
    <submittedName>
        <fullName evidence="1">Carboxymuconolactone decarboxylase family protein</fullName>
    </submittedName>
</protein>
<dbReference type="Gene3D" id="1.20.1290.10">
    <property type="entry name" value="AhpD-like"/>
    <property type="match status" value="1"/>
</dbReference>